<reference evidence="6 7" key="1">
    <citation type="submission" date="2016-12" db="EMBL/GenBank/DDBJ databases">
        <authorList>
            <person name="Song W.-J."/>
            <person name="Kurnit D.M."/>
        </authorList>
    </citation>
    <scope>NUCLEOTIDE SEQUENCE [LARGE SCALE GENOMIC DNA]</scope>
    <source>
        <strain evidence="6 7">HSG9</strain>
    </source>
</reference>
<sequence length="256" mass="27704">MEIVDFMLLAVFFFVIALLYSSVGFGGGSSYLALLTLVLVNFYTIRSTALICNLTVVTGSCILYYKKGHLSLRKFLPFIIASIPFAFLGAMFKLTQDVFFIILGCSLIVSALALAYQTLKANFKAEPKHYPSWVSYALGGTIGFLSGLVGIGGGIFLAPLLNHLKWDKPVVIAALASFFIWVNSISGLGGLMVSNTLSLFWPHIIGLLIAVFLGGQLGVRISLGKLSAKAIRLITAILVFLVGIRVVWVNGLQLNF</sequence>
<dbReference type="PANTHER" id="PTHR43701:SF5">
    <property type="entry name" value="MEMBRANE TRANSPORTER PROTEIN-RELATED"/>
    <property type="match status" value="1"/>
</dbReference>
<dbReference type="EMBL" id="MTBC01000004">
    <property type="protein sequence ID" value="OQD42847.1"/>
    <property type="molecule type" value="Genomic_DNA"/>
</dbReference>
<evidence type="ECO:0000256" key="2">
    <source>
        <dbReference type="ARBA" id="ARBA00022692"/>
    </source>
</evidence>
<dbReference type="PANTHER" id="PTHR43701">
    <property type="entry name" value="MEMBRANE TRANSPORTER PROTEIN MJ0441-RELATED"/>
    <property type="match status" value="1"/>
</dbReference>
<evidence type="ECO:0000313" key="6">
    <source>
        <dbReference type="EMBL" id="OQD42847.1"/>
    </source>
</evidence>
<feature type="transmembrane region" description="Helical" evidence="5">
    <location>
        <begin position="6"/>
        <end position="25"/>
    </location>
</feature>
<dbReference type="Pfam" id="PF01925">
    <property type="entry name" value="TauE"/>
    <property type="match status" value="1"/>
</dbReference>
<gene>
    <name evidence="6" type="ORF">BUL40_07055</name>
</gene>
<dbReference type="GO" id="GO:0005886">
    <property type="term" value="C:plasma membrane"/>
    <property type="evidence" value="ECO:0007669"/>
    <property type="project" value="UniProtKB-SubCell"/>
</dbReference>
<comment type="subcellular location">
    <subcellularLocation>
        <location evidence="5">Cell membrane</location>
        <topology evidence="5">Multi-pass membrane protein</topology>
    </subcellularLocation>
    <subcellularLocation>
        <location evidence="1">Membrane</location>
        <topology evidence="1">Multi-pass membrane protein</topology>
    </subcellularLocation>
</comment>
<organism evidence="6 7">
    <name type="scientific">Croceivirga radicis</name>
    <dbReference type="NCBI Taxonomy" id="1929488"/>
    <lineage>
        <taxon>Bacteria</taxon>
        <taxon>Pseudomonadati</taxon>
        <taxon>Bacteroidota</taxon>
        <taxon>Flavobacteriia</taxon>
        <taxon>Flavobacteriales</taxon>
        <taxon>Flavobacteriaceae</taxon>
        <taxon>Croceivirga</taxon>
    </lineage>
</organism>
<dbReference type="AlphaFoldDB" id="A0A1V6LS25"/>
<feature type="transmembrane region" description="Helical" evidence="5">
    <location>
        <begin position="136"/>
        <end position="158"/>
    </location>
</feature>
<evidence type="ECO:0000256" key="5">
    <source>
        <dbReference type="RuleBase" id="RU363041"/>
    </source>
</evidence>
<feature type="transmembrane region" description="Helical" evidence="5">
    <location>
        <begin position="231"/>
        <end position="248"/>
    </location>
</feature>
<feature type="transmembrane region" description="Helical" evidence="5">
    <location>
        <begin position="71"/>
        <end position="91"/>
    </location>
</feature>
<name>A0A1V6LS25_9FLAO</name>
<dbReference type="Proteomes" id="UP000191680">
    <property type="component" value="Unassembled WGS sequence"/>
</dbReference>
<protein>
    <recommendedName>
        <fullName evidence="5">Probable membrane transporter protein</fullName>
    </recommendedName>
</protein>
<feature type="transmembrane region" description="Helical" evidence="5">
    <location>
        <begin position="98"/>
        <end position="116"/>
    </location>
</feature>
<proteinExistence type="inferred from homology"/>
<evidence type="ECO:0000256" key="3">
    <source>
        <dbReference type="ARBA" id="ARBA00022989"/>
    </source>
</evidence>
<feature type="transmembrane region" description="Helical" evidence="5">
    <location>
        <begin position="170"/>
        <end position="193"/>
    </location>
</feature>
<comment type="caution">
    <text evidence="6">The sequence shown here is derived from an EMBL/GenBank/DDBJ whole genome shotgun (WGS) entry which is preliminary data.</text>
</comment>
<keyword evidence="7" id="KW-1185">Reference proteome</keyword>
<dbReference type="OrthoDB" id="560496at2"/>
<feature type="transmembrane region" description="Helical" evidence="5">
    <location>
        <begin position="199"/>
        <end position="219"/>
    </location>
</feature>
<dbReference type="RefSeq" id="WP_080318660.1">
    <property type="nucleotide sequence ID" value="NZ_MTBC01000004.1"/>
</dbReference>
<feature type="transmembrane region" description="Helical" evidence="5">
    <location>
        <begin position="32"/>
        <end position="65"/>
    </location>
</feature>
<keyword evidence="2 5" id="KW-0812">Transmembrane</keyword>
<evidence type="ECO:0000256" key="4">
    <source>
        <dbReference type="ARBA" id="ARBA00023136"/>
    </source>
</evidence>
<comment type="similarity">
    <text evidence="5">Belongs to the 4-toluene sulfonate uptake permease (TSUP) (TC 2.A.102) family.</text>
</comment>
<evidence type="ECO:0000313" key="7">
    <source>
        <dbReference type="Proteomes" id="UP000191680"/>
    </source>
</evidence>
<dbReference type="InterPro" id="IPR051598">
    <property type="entry name" value="TSUP/Inactive_protease-like"/>
</dbReference>
<keyword evidence="4 5" id="KW-0472">Membrane</keyword>
<dbReference type="InterPro" id="IPR002781">
    <property type="entry name" value="TM_pro_TauE-like"/>
</dbReference>
<accession>A0A1V6LS25</accession>
<evidence type="ECO:0000256" key="1">
    <source>
        <dbReference type="ARBA" id="ARBA00004141"/>
    </source>
</evidence>
<keyword evidence="5" id="KW-1003">Cell membrane</keyword>
<keyword evidence="3 5" id="KW-1133">Transmembrane helix</keyword>